<sequence>MATSEMKEFLSTKGTEPADFGLDRNISDCKTPAVPTSTRRMSIGETINAKIYDWELPRLDIEGFVVDYFSYRIKQRGLEWYDAPDLPCGVQPEHEMMRVLGTIFEKKHREDFENDSEKLLANPRITFAIYQEIVQTVGNAQTATCPMSYGRLVS</sequence>
<feature type="short sequence motif" description="BH4" evidence="2">
    <location>
        <begin position="61"/>
        <end position="80"/>
    </location>
</feature>
<reference evidence="4" key="2">
    <citation type="submission" date="2022-06" db="UniProtKB">
        <authorList>
            <consortium name="EnsemblMetazoa"/>
        </authorList>
    </citation>
    <scope>IDENTIFICATION</scope>
    <source>
        <strain evidence="4">DF5081</strain>
    </source>
</reference>
<dbReference type="SUPFAM" id="SSF56854">
    <property type="entry name" value="Bcl-2 inhibitors of programmed cell death"/>
    <property type="match status" value="1"/>
</dbReference>
<dbReference type="Proteomes" id="UP000005237">
    <property type="component" value="Unassembled WGS sequence"/>
</dbReference>
<name>A0A8R1I5Q8_CAEJA</name>
<evidence type="ECO:0000313" key="4">
    <source>
        <dbReference type="EnsemblMetazoa" id="CJA16218b.1"/>
    </source>
</evidence>
<dbReference type="GO" id="GO:0006915">
    <property type="term" value="P:apoptotic process"/>
    <property type="evidence" value="ECO:0007669"/>
    <property type="project" value="UniProtKB-UniRule"/>
</dbReference>
<dbReference type="Pfam" id="PF02180">
    <property type="entry name" value="BH4"/>
    <property type="match status" value="1"/>
</dbReference>
<dbReference type="InterPro" id="IPR002475">
    <property type="entry name" value="Bcl2-like"/>
</dbReference>
<organism evidence="4 5">
    <name type="scientific">Caenorhabditis japonica</name>
    <dbReference type="NCBI Taxonomy" id="281687"/>
    <lineage>
        <taxon>Eukaryota</taxon>
        <taxon>Metazoa</taxon>
        <taxon>Ecdysozoa</taxon>
        <taxon>Nematoda</taxon>
        <taxon>Chromadorea</taxon>
        <taxon>Rhabditida</taxon>
        <taxon>Rhabditina</taxon>
        <taxon>Rhabditomorpha</taxon>
        <taxon>Rhabditoidea</taxon>
        <taxon>Rhabditidae</taxon>
        <taxon>Peloderinae</taxon>
        <taxon>Caenorhabditis</taxon>
    </lineage>
</organism>
<accession>A0A8R1I5Q8</accession>
<dbReference type="InterPro" id="IPR003093">
    <property type="entry name" value="Bcl2_BH4"/>
</dbReference>
<evidence type="ECO:0000313" key="5">
    <source>
        <dbReference type="Proteomes" id="UP000005237"/>
    </source>
</evidence>
<evidence type="ECO:0000256" key="1">
    <source>
        <dbReference type="ARBA" id="ARBA00022703"/>
    </source>
</evidence>
<dbReference type="Gene3D" id="1.10.437.10">
    <property type="entry name" value="Blc2-like"/>
    <property type="match status" value="1"/>
</dbReference>
<dbReference type="EnsemblMetazoa" id="CJA16218b.1">
    <property type="protein sequence ID" value="CJA16218b.1"/>
    <property type="gene ID" value="WBGene00135422"/>
</dbReference>
<protein>
    <submittedName>
        <fullName evidence="4">BH4_2 domain-containing protein</fullName>
    </submittedName>
</protein>
<dbReference type="PROSITE" id="PS50063">
    <property type="entry name" value="BH4_2"/>
    <property type="match status" value="1"/>
</dbReference>
<dbReference type="SMART" id="SM00265">
    <property type="entry name" value="BH4"/>
    <property type="match status" value="1"/>
</dbReference>
<dbReference type="AlphaFoldDB" id="A0A8R1I5Q8"/>
<evidence type="ECO:0000256" key="2">
    <source>
        <dbReference type="PROSITE-ProRule" id="PRU00025"/>
    </source>
</evidence>
<keyword evidence="1 2" id="KW-0053">Apoptosis</keyword>
<evidence type="ECO:0000259" key="3">
    <source>
        <dbReference type="PROSITE" id="PS50063"/>
    </source>
</evidence>
<dbReference type="GO" id="GO:0042981">
    <property type="term" value="P:regulation of apoptotic process"/>
    <property type="evidence" value="ECO:0007669"/>
    <property type="project" value="InterPro"/>
</dbReference>
<dbReference type="InterPro" id="IPR036834">
    <property type="entry name" value="Bcl-2-like_sf"/>
</dbReference>
<proteinExistence type="predicted"/>
<dbReference type="PROSITE" id="PS50062">
    <property type="entry name" value="BCL2_FAMILY"/>
    <property type="match status" value="1"/>
</dbReference>
<feature type="domain" description="Apoptosis regulator Bcl-2 family BH4" evidence="3">
    <location>
        <begin position="61"/>
        <end position="80"/>
    </location>
</feature>
<keyword evidence="5" id="KW-1185">Reference proteome</keyword>
<reference evidence="5" key="1">
    <citation type="submission" date="2010-08" db="EMBL/GenBank/DDBJ databases">
        <authorList>
            <consortium name="Caenorhabditis japonica Sequencing Consortium"/>
            <person name="Wilson R.K."/>
        </authorList>
    </citation>
    <scope>NUCLEOTIDE SEQUENCE [LARGE SCALE GENOMIC DNA]</scope>
    <source>
        <strain evidence="5">DF5081</strain>
    </source>
</reference>